<proteinExistence type="predicted"/>
<name>A0A075FS80_9EURY</name>
<dbReference type="EMBL" id="KF900366">
    <property type="protein sequence ID" value="AIE92477.1"/>
    <property type="molecule type" value="Genomic_DNA"/>
</dbReference>
<accession>A0A075FS80</accession>
<evidence type="ECO:0000313" key="1">
    <source>
        <dbReference type="EMBL" id="AIE92477.1"/>
    </source>
</evidence>
<sequence length="311" mass="33679">MRKILTLLLFAILLLPTPVLAGAPITIPNQGILGGYMIDLTNVSDSFDEFNTGGDMAGVQVVEVYTATWCENCVYSEHALMDALENESATVLVNHRFIGESQDPFGTQEGDDRWIDLYGETSAEAASGLERAAPSVVFDGHRFVAGSAPHGESLESDYAGMFADKHESRSWGLESDFKWTGDNSSGELSWSMDILPDEPELMTWRHRLMVVEHSAYFPEGSNGLEHYDDIVRAVIELNVTGNNGTAVGGEQEITLPAAYDGDDLSLVVVHEWKQTPPAIEPNPNEGPASLPGFLAPLGLIALGAAALTRRD</sequence>
<reference evidence="1" key="1">
    <citation type="journal article" date="2014" name="Genome Biol. Evol.">
        <title>Pangenome evidence for extensive interdomain horizontal transfer affecting lineage core and shell genes in uncultured planktonic thaumarchaeota and euryarchaeota.</title>
        <authorList>
            <person name="Deschamps P."/>
            <person name="Zivanovic Y."/>
            <person name="Moreira D."/>
            <person name="Rodriguez-Valera F."/>
            <person name="Lopez-Garcia P."/>
        </authorList>
    </citation>
    <scope>NUCLEOTIDE SEQUENCE</scope>
</reference>
<organism evidence="1">
    <name type="scientific">uncultured marine group II/III euryarchaeote AD1000_23_G03</name>
    <dbReference type="NCBI Taxonomy" id="1457739"/>
    <lineage>
        <taxon>Archaea</taxon>
        <taxon>Methanobacteriati</taxon>
        <taxon>Methanobacteriota</taxon>
        <taxon>environmental samples</taxon>
    </lineage>
</organism>
<protein>
    <recommendedName>
        <fullName evidence="2">Thioredoxin domain-containing protein</fullName>
    </recommendedName>
</protein>
<evidence type="ECO:0008006" key="2">
    <source>
        <dbReference type="Google" id="ProtNLM"/>
    </source>
</evidence>
<dbReference type="AlphaFoldDB" id="A0A075FS80"/>